<dbReference type="EMBL" id="JADKGY010000001">
    <property type="protein sequence ID" value="MBK9981386.1"/>
    <property type="molecule type" value="Genomic_DNA"/>
</dbReference>
<dbReference type="PANTHER" id="PTHR10314">
    <property type="entry name" value="CYSTATHIONINE BETA-SYNTHASE"/>
    <property type="match status" value="1"/>
</dbReference>
<comment type="caution">
    <text evidence="4">The sequence shown here is derived from an EMBL/GenBank/DDBJ whole genome shotgun (WGS) entry which is preliminary data.</text>
</comment>
<dbReference type="Gene3D" id="3.40.50.1100">
    <property type="match status" value="2"/>
</dbReference>
<proteinExistence type="predicted"/>
<evidence type="ECO:0000256" key="1">
    <source>
        <dbReference type="ARBA" id="ARBA00001933"/>
    </source>
</evidence>
<dbReference type="NCBIfam" id="NF004996">
    <property type="entry name" value="PRK06381.1"/>
    <property type="match status" value="1"/>
</dbReference>
<reference evidence="4 5" key="1">
    <citation type="submission" date="2020-10" db="EMBL/GenBank/DDBJ databases">
        <title>Connecting structure to function with the recovery of over 1000 high-quality activated sludge metagenome-assembled genomes encoding full-length rRNA genes using long-read sequencing.</title>
        <authorList>
            <person name="Singleton C.M."/>
            <person name="Petriglieri F."/>
            <person name="Kristensen J.M."/>
            <person name="Kirkegaard R.H."/>
            <person name="Michaelsen T.Y."/>
            <person name="Andersen M.H."/>
            <person name="Karst S.M."/>
            <person name="Dueholm M.S."/>
            <person name="Nielsen P.H."/>
            <person name="Albertsen M."/>
        </authorList>
    </citation>
    <scope>NUCLEOTIDE SEQUENCE [LARGE SCALE GENOMIC DNA]</scope>
    <source>
        <strain evidence="4">Ribe_18-Q3-R11-54_MAXAC.273</strain>
    </source>
</reference>
<keyword evidence="2" id="KW-0663">Pyridoxal phosphate</keyword>
<feature type="domain" description="Tryptophan synthase beta chain-like PALP" evidence="3">
    <location>
        <begin position="55"/>
        <end position="360"/>
    </location>
</feature>
<evidence type="ECO:0000313" key="4">
    <source>
        <dbReference type="EMBL" id="MBK9981386.1"/>
    </source>
</evidence>
<organism evidence="4 5">
    <name type="scientific">Candidatus Opimibacter skivensis</name>
    <dbReference type="NCBI Taxonomy" id="2982028"/>
    <lineage>
        <taxon>Bacteria</taxon>
        <taxon>Pseudomonadati</taxon>
        <taxon>Bacteroidota</taxon>
        <taxon>Saprospiria</taxon>
        <taxon>Saprospirales</taxon>
        <taxon>Saprospiraceae</taxon>
        <taxon>Candidatus Opimibacter</taxon>
    </lineage>
</organism>
<dbReference type="Proteomes" id="UP000808337">
    <property type="component" value="Unassembled WGS sequence"/>
</dbReference>
<gene>
    <name evidence="4" type="ORF">IPP15_03000</name>
</gene>
<dbReference type="InterPro" id="IPR036052">
    <property type="entry name" value="TrpB-like_PALP_sf"/>
</dbReference>
<name>A0A9D7XNV9_9BACT</name>
<dbReference type="Pfam" id="PF00291">
    <property type="entry name" value="PALP"/>
    <property type="match status" value="1"/>
</dbReference>
<protein>
    <submittedName>
        <fullName evidence="4">Pyridoxal-phosphate dependent enzyme</fullName>
    </submittedName>
</protein>
<accession>A0A9D7XNV9</accession>
<evidence type="ECO:0000259" key="3">
    <source>
        <dbReference type="Pfam" id="PF00291"/>
    </source>
</evidence>
<dbReference type="GO" id="GO:1901605">
    <property type="term" value="P:alpha-amino acid metabolic process"/>
    <property type="evidence" value="ECO:0007669"/>
    <property type="project" value="UniProtKB-ARBA"/>
</dbReference>
<comment type="cofactor">
    <cofactor evidence="1">
        <name>pyridoxal 5'-phosphate</name>
        <dbReference type="ChEBI" id="CHEBI:597326"/>
    </cofactor>
</comment>
<dbReference type="InterPro" id="IPR050214">
    <property type="entry name" value="Cys_Synth/Cystath_Beta-Synth"/>
</dbReference>
<evidence type="ECO:0000313" key="5">
    <source>
        <dbReference type="Proteomes" id="UP000808337"/>
    </source>
</evidence>
<dbReference type="AlphaFoldDB" id="A0A9D7XNV9"/>
<evidence type="ECO:0000256" key="2">
    <source>
        <dbReference type="ARBA" id="ARBA00022898"/>
    </source>
</evidence>
<dbReference type="InterPro" id="IPR001926">
    <property type="entry name" value="TrpB-like_PALP"/>
</dbReference>
<sequence>MRSDARVQTDPLRGGVAPSTTHLSREVLDLSEYIKNPTHSLVDRLESYEDIMSIEVGDTPLTRMRNVERETGLRQLFIKFEGGNPSGTQKDRIAFAQCLDALRRGFNTITIATCGNFGAAMAQSAFLAGLKCILYIPETYHTDRIEEMTSYGADVIRYPGSYEDNVYYSQNQAKAYKWYDANPGGKNANLQISAYAEIAYEIYDVLRDAPKIVAAPVSNGTMLAGIYRGFVTLFRRGRTSRIPIMVAGSSYRKNPIVESFRLGYDSCIDLEESKITETKINEPLINWHSFDGDEALYAIKKSNGYAANVTDERMMRYAKNLREKEGLQVLPASTAGLIALMNMHKTEPLHSDRFVAIITGRK</sequence>
<dbReference type="SUPFAM" id="SSF53686">
    <property type="entry name" value="Tryptophan synthase beta subunit-like PLP-dependent enzymes"/>
    <property type="match status" value="1"/>
</dbReference>